<comment type="similarity">
    <text evidence="4">Belongs to the CEP43 family.</text>
</comment>
<dbReference type="Pfam" id="PF09398">
    <property type="entry name" value="FOP_dimer"/>
    <property type="match status" value="1"/>
</dbReference>
<sequence length="210" mass="23643">MTSHALLKLLEPIFTIQKQKCCNFFKGWIFICNVPSVVAGIPTVLKDTLEKRGALGQIKARIRAEVFNALDDQSEPRPPLSHENLLINELIREYLEYNKYKYAASVLTAESGQPEVPLDRQFLVKELNLVEDANSKSIRPLLYGIIAHFLHGGKEESTPNTLPKVSLLNYPRQNLGKPSTERSQKDRIPEPGRMAGTSIEEPLVLPSINR</sequence>
<organism evidence="15 16">
    <name type="scientific">Apteryx mantelli</name>
    <name type="common">North Island brown kiwi</name>
    <dbReference type="NCBI Taxonomy" id="2696672"/>
    <lineage>
        <taxon>Eukaryota</taxon>
        <taxon>Metazoa</taxon>
        <taxon>Chordata</taxon>
        <taxon>Craniata</taxon>
        <taxon>Vertebrata</taxon>
        <taxon>Euteleostomi</taxon>
        <taxon>Archelosauria</taxon>
        <taxon>Archosauria</taxon>
        <taxon>Dinosauria</taxon>
        <taxon>Saurischia</taxon>
        <taxon>Theropoda</taxon>
        <taxon>Coelurosauria</taxon>
        <taxon>Aves</taxon>
        <taxon>Palaeognathae</taxon>
        <taxon>Apterygiformes</taxon>
        <taxon>Apterygidae</taxon>
        <taxon>Apteryx</taxon>
    </lineage>
</organism>
<evidence type="ECO:0000313" key="16">
    <source>
        <dbReference type="RefSeq" id="XP_013795626.1"/>
    </source>
</evidence>
<dbReference type="InterPro" id="IPR018993">
    <property type="entry name" value="FOP_dimerisation-dom_N"/>
</dbReference>
<comment type="subcellular location">
    <subcellularLocation>
        <location evidence="1">Cytoplasm</location>
        <location evidence="1">Cytoskeleton</location>
        <location evidence="1">Cilium basal body</location>
    </subcellularLocation>
    <subcellularLocation>
        <location evidence="3">Cytoplasm</location>
        <location evidence="3">Cytoskeleton</location>
        <location evidence="3">Microtubule organizing center</location>
        <location evidence="3">Centrosome</location>
        <location evidence="3">Centriolar satellite</location>
    </subcellularLocation>
    <subcellularLocation>
        <location evidence="2">Cytoplasmic granule</location>
    </subcellularLocation>
</comment>
<feature type="region of interest" description="Disordered" evidence="13">
    <location>
        <begin position="170"/>
        <end position="210"/>
    </location>
</feature>
<evidence type="ECO:0000256" key="13">
    <source>
        <dbReference type="SAM" id="MobiDB-lite"/>
    </source>
</evidence>
<protein>
    <recommendedName>
        <fullName evidence="10">Centrosomal protein 20</fullName>
    </recommendedName>
    <alternativeName>
        <fullName evidence="11">FGFR1OP N-terminal-like protein</fullName>
    </alternativeName>
    <alternativeName>
        <fullName evidence="12">LisH domain-containing protein FOPNL</fullName>
    </alternativeName>
</protein>
<evidence type="ECO:0000256" key="1">
    <source>
        <dbReference type="ARBA" id="ARBA00004120"/>
    </source>
</evidence>
<feature type="domain" description="FGFR1 oncogene partner (FOP) N-terminal dimerisation" evidence="14">
    <location>
        <begin position="77"/>
        <end position="148"/>
    </location>
</feature>
<evidence type="ECO:0000256" key="4">
    <source>
        <dbReference type="ARBA" id="ARBA00005385"/>
    </source>
</evidence>
<dbReference type="InterPro" id="IPR006594">
    <property type="entry name" value="LisH"/>
</dbReference>
<evidence type="ECO:0000256" key="3">
    <source>
        <dbReference type="ARBA" id="ARBA00004607"/>
    </source>
</evidence>
<evidence type="ECO:0000256" key="9">
    <source>
        <dbReference type="ARBA" id="ARBA00055043"/>
    </source>
</evidence>
<keyword evidence="15" id="KW-1185">Reference proteome</keyword>
<evidence type="ECO:0000256" key="5">
    <source>
        <dbReference type="ARBA" id="ARBA00022490"/>
    </source>
</evidence>
<keyword evidence="8" id="KW-0966">Cell projection</keyword>
<dbReference type="OrthoDB" id="5970631at2759"/>
<dbReference type="PANTHER" id="PTHR15431">
    <property type="entry name" value="FGFR1 ONCOGENE PARTNER/LISH DOMAIN-CONTAINING PROTEIN"/>
    <property type="match status" value="1"/>
</dbReference>
<dbReference type="CTD" id="123811"/>
<keyword evidence="5" id="KW-0963">Cytoplasm</keyword>
<dbReference type="GO" id="GO:0034453">
    <property type="term" value="P:microtubule anchoring"/>
    <property type="evidence" value="ECO:0007669"/>
    <property type="project" value="InterPro"/>
</dbReference>
<dbReference type="Proteomes" id="UP001652627">
    <property type="component" value="Chromosome 16"/>
</dbReference>
<evidence type="ECO:0000259" key="14">
    <source>
        <dbReference type="Pfam" id="PF09398"/>
    </source>
</evidence>
<name>A0A8B7I9U9_9AVES</name>
<dbReference type="AlphaFoldDB" id="A0A8B7I9U9"/>
<evidence type="ECO:0000256" key="8">
    <source>
        <dbReference type="ARBA" id="ARBA00023273"/>
    </source>
</evidence>
<feature type="compositionally biased region" description="Basic and acidic residues" evidence="13">
    <location>
        <begin position="179"/>
        <end position="190"/>
    </location>
</feature>
<evidence type="ECO:0000256" key="2">
    <source>
        <dbReference type="ARBA" id="ARBA00004463"/>
    </source>
</evidence>
<evidence type="ECO:0000313" key="15">
    <source>
        <dbReference type="Proteomes" id="UP001652627"/>
    </source>
</evidence>
<proteinExistence type="inferred from homology"/>
<evidence type="ECO:0000256" key="6">
    <source>
        <dbReference type="ARBA" id="ARBA00022794"/>
    </source>
</evidence>
<comment type="function">
    <text evidence="9">Involved in the biogenesis of cilia. Required for the recruitment of PLK1 to centrosomes and S phase progression.</text>
</comment>
<reference evidence="16" key="1">
    <citation type="submission" date="2025-08" db="UniProtKB">
        <authorList>
            <consortium name="RefSeq"/>
        </authorList>
    </citation>
    <scope>IDENTIFICATION</scope>
    <source>
        <tissue evidence="16">Blood</tissue>
    </source>
</reference>
<accession>A0A8B7I9U9</accession>
<keyword evidence="6" id="KW-0970">Cilium biogenesis/degradation</keyword>
<dbReference type="GO" id="GO:0034451">
    <property type="term" value="C:centriolar satellite"/>
    <property type="evidence" value="ECO:0007669"/>
    <property type="project" value="UniProtKB-SubCell"/>
</dbReference>
<dbReference type="RefSeq" id="XP_013795626.1">
    <property type="nucleotide sequence ID" value="XM_013940172.2"/>
</dbReference>
<gene>
    <name evidence="16" type="primary">CEP20</name>
</gene>
<evidence type="ECO:0000256" key="10">
    <source>
        <dbReference type="ARBA" id="ARBA00070736"/>
    </source>
</evidence>
<dbReference type="GO" id="GO:0031514">
    <property type="term" value="C:motile cilium"/>
    <property type="evidence" value="ECO:0007669"/>
    <property type="project" value="TreeGrafter"/>
</dbReference>
<dbReference type="PROSITE" id="PS50896">
    <property type="entry name" value="LISH"/>
    <property type="match status" value="1"/>
</dbReference>
<dbReference type="Gene3D" id="1.20.960.40">
    <property type="match status" value="1"/>
</dbReference>
<dbReference type="GO" id="GO:0036064">
    <property type="term" value="C:ciliary basal body"/>
    <property type="evidence" value="ECO:0007669"/>
    <property type="project" value="UniProtKB-ARBA"/>
</dbReference>
<evidence type="ECO:0000256" key="7">
    <source>
        <dbReference type="ARBA" id="ARBA00023212"/>
    </source>
</evidence>
<dbReference type="GO" id="GO:0060271">
    <property type="term" value="P:cilium assembly"/>
    <property type="evidence" value="ECO:0007669"/>
    <property type="project" value="TreeGrafter"/>
</dbReference>
<evidence type="ECO:0000256" key="12">
    <source>
        <dbReference type="ARBA" id="ARBA00081996"/>
    </source>
</evidence>
<evidence type="ECO:0000256" key="11">
    <source>
        <dbReference type="ARBA" id="ARBA00076755"/>
    </source>
</evidence>
<keyword evidence="7" id="KW-0206">Cytoskeleton</keyword>
<dbReference type="FunFam" id="1.20.960.40:FF:000002">
    <property type="entry name" value="LisH domain-containing protein FOPNL"/>
    <property type="match status" value="1"/>
</dbReference>
<dbReference type="KEGG" id="aam:106482580"/>
<dbReference type="PANTHER" id="PTHR15431:SF19">
    <property type="entry name" value="CENTROSOMAL PROTEIN 20-RELATED"/>
    <property type="match status" value="1"/>
</dbReference>